<evidence type="ECO:0000313" key="3">
    <source>
        <dbReference type="EMBL" id="OQR91002.1"/>
    </source>
</evidence>
<feature type="coiled-coil region" evidence="1">
    <location>
        <begin position="529"/>
        <end position="741"/>
    </location>
</feature>
<keyword evidence="1" id="KW-0175">Coiled coil</keyword>
<dbReference type="Proteomes" id="UP000243579">
    <property type="component" value="Unassembled WGS sequence"/>
</dbReference>
<feature type="coiled-coil region" evidence="1">
    <location>
        <begin position="159"/>
        <end position="186"/>
    </location>
</feature>
<protein>
    <submittedName>
        <fullName evidence="3">Uncharacterized protein</fullName>
    </submittedName>
</protein>
<evidence type="ECO:0000256" key="2">
    <source>
        <dbReference type="SAM" id="MobiDB-lite"/>
    </source>
</evidence>
<feature type="coiled-coil region" evidence="1">
    <location>
        <begin position="443"/>
        <end position="477"/>
    </location>
</feature>
<feature type="region of interest" description="Disordered" evidence="2">
    <location>
        <begin position="1"/>
        <end position="136"/>
    </location>
</feature>
<sequence length="784" mass="84723">MATRKSTAVPKPRASVAIPPAATKDRTAAATSAIAKPRASTAGLPTARTPAAGRSAASHIATQRPVHISSVARPRSATQSPALGGATKKVPLQRKGTSPSLLDLQPEVNTGHSLRRDGCAQPGHVSRPPPSPPSTSALVLTAKRPIADAVDVALQASPSAKAAATISELEQKLAAATAESASLRSELAAKDQTIATKDQTIADFTIACAKFKGDCESFAATALSWKTKCEAAEKDAVVWKARAALASPPKPSPRRSSSAALLRANAAWTQAVEGLETNLADAETLIQAFQATDSDAPQSPVAVPIPEALAVLDARLQRMPLQLEDDSMATLQDYERQLYGLKKELRRLGEFVRSQHGLTLVEDEFTQYKLSAEDKLHRSQEELQMLRSKLLGLAKAHCEQMAEAVGRMNVLEDTIEVLQAGAPVTELSDEAWKAERAQLNATVASYETTHVEFQAQLATLQKELAAVAEEKGQLAVQCSALQAAVAARSNVDGAFASTSEWVIDVLRARLDQVQLQHRVFARPSSSPRIAELEVRARDAELKLRERDNRVRELETEAEAAVDVESLQMQLDSQERQITALRAQRHHESAEALARLAALEAERIELDAQVRELHAQTTPLQQHIVSLTARYEQAQANAVQLDATLDAQQAHIVALERTKGTMATKLAQLERAMDLSEKQAASQNQAHAREHAAVASLQAELAHLKKQNDGLAQLLGRQEAALTEAQAEARVLQAQVDHFQLQQVQYDQYKHEVAAIEEILATSRNGQYEAALRELQAARVEPPAE</sequence>
<accession>A0A1V9YZ75</accession>
<evidence type="ECO:0000256" key="1">
    <source>
        <dbReference type="SAM" id="Coils"/>
    </source>
</evidence>
<proteinExistence type="predicted"/>
<dbReference type="OrthoDB" id="75999at2759"/>
<organism evidence="3 4">
    <name type="scientific">Achlya hypogyna</name>
    <name type="common">Oomycete</name>
    <name type="synonym">Protoachlya hypogyna</name>
    <dbReference type="NCBI Taxonomy" id="1202772"/>
    <lineage>
        <taxon>Eukaryota</taxon>
        <taxon>Sar</taxon>
        <taxon>Stramenopiles</taxon>
        <taxon>Oomycota</taxon>
        <taxon>Saprolegniomycetes</taxon>
        <taxon>Saprolegniales</taxon>
        <taxon>Achlyaceae</taxon>
        <taxon>Achlya</taxon>
    </lineage>
</organism>
<dbReference type="EMBL" id="JNBR01000561">
    <property type="protein sequence ID" value="OQR91002.1"/>
    <property type="molecule type" value="Genomic_DNA"/>
</dbReference>
<feature type="coiled-coil region" evidence="1">
    <location>
        <begin position="265"/>
        <end position="292"/>
    </location>
</feature>
<evidence type="ECO:0000313" key="4">
    <source>
        <dbReference type="Proteomes" id="UP000243579"/>
    </source>
</evidence>
<keyword evidence="4" id="KW-1185">Reference proteome</keyword>
<gene>
    <name evidence="3" type="ORF">ACHHYP_05066</name>
</gene>
<dbReference type="AlphaFoldDB" id="A0A1V9YZ75"/>
<name>A0A1V9YZ75_ACHHY</name>
<comment type="caution">
    <text evidence="3">The sequence shown here is derived from an EMBL/GenBank/DDBJ whole genome shotgun (WGS) entry which is preliminary data.</text>
</comment>
<reference evidence="3 4" key="1">
    <citation type="journal article" date="2014" name="Genome Biol. Evol.">
        <title>The secreted proteins of Achlya hypogyna and Thraustotheca clavata identify the ancestral oomycete secretome and reveal gene acquisitions by horizontal gene transfer.</title>
        <authorList>
            <person name="Misner I."/>
            <person name="Blouin N."/>
            <person name="Leonard G."/>
            <person name="Richards T.A."/>
            <person name="Lane C.E."/>
        </authorList>
    </citation>
    <scope>NUCLEOTIDE SEQUENCE [LARGE SCALE GENOMIC DNA]</scope>
    <source>
        <strain evidence="3 4">ATCC 48635</strain>
    </source>
</reference>